<accession>A0AAD9HQ46</accession>
<organism evidence="2 3">
    <name type="scientific">Colletotrichum zoysiae</name>
    <dbReference type="NCBI Taxonomy" id="1216348"/>
    <lineage>
        <taxon>Eukaryota</taxon>
        <taxon>Fungi</taxon>
        <taxon>Dikarya</taxon>
        <taxon>Ascomycota</taxon>
        <taxon>Pezizomycotina</taxon>
        <taxon>Sordariomycetes</taxon>
        <taxon>Hypocreomycetidae</taxon>
        <taxon>Glomerellales</taxon>
        <taxon>Glomerellaceae</taxon>
        <taxon>Colletotrichum</taxon>
        <taxon>Colletotrichum graminicola species complex</taxon>
    </lineage>
</organism>
<gene>
    <name evidence="2" type="ORF">LX32DRAFT_102649</name>
</gene>
<proteinExistence type="predicted"/>
<comment type="caution">
    <text evidence="2">The sequence shown here is derived from an EMBL/GenBank/DDBJ whole genome shotgun (WGS) entry which is preliminary data.</text>
</comment>
<keyword evidence="1" id="KW-0812">Transmembrane</keyword>
<keyword evidence="1" id="KW-1133">Transmembrane helix</keyword>
<keyword evidence="1" id="KW-0472">Membrane</keyword>
<protein>
    <submittedName>
        <fullName evidence="2">Uncharacterized protein</fullName>
    </submittedName>
</protein>
<evidence type="ECO:0000313" key="3">
    <source>
        <dbReference type="Proteomes" id="UP001232148"/>
    </source>
</evidence>
<feature type="transmembrane region" description="Helical" evidence="1">
    <location>
        <begin position="12"/>
        <end position="31"/>
    </location>
</feature>
<keyword evidence="3" id="KW-1185">Reference proteome</keyword>
<evidence type="ECO:0000256" key="1">
    <source>
        <dbReference type="SAM" id="Phobius"/>
    </source>
</evidence>
<reference evidence="2" key="1">
    <citation type="submission" date="2021-06" db="EMBL/GenBank/DDBJ databases">
        <title>Comparative genomics, transcriptomics and evolutionary studies reveal genomic signatures of adaptation to plant cell wall in hemibiotrophic fungi.</title>
        <authorList>
            <consortium name="DOE Joint Genome Institute"/>
            <person name="Baroncelli R."/>
            <person name="Diaz J.F."/>
            <person name="Benocci T."/>
            <person name="Peng M."/>
            <person name="Battaglia E."/>
            <person name="Haridas S."/>
            <person name="Andreopoulos W."/>
            <person name="Labutti K."/>
            <person name="Pangilinan J."/>
            <person name="Floch G.L."/>
            <person name="Makela M.R."/>
            <person name="Henrissat B."/>
            <person name="Grigoriev I.V."/>
            <person name="Crouch J.A."/>
            <person name="De Vries R.P."/>
            <person name="Sukno S.A."/>
            <person name="Thon M.R."/>
        </authorList>
    </citation>
    <scope>NUCLEOTIDE SEQUENCE</scope>
    <source>
        <strain evidence="2">MAFF235873</strain>
    </source>
</reference>
<sequence>MELREVTYKDILYICTASFGLASFFFASRRLSSCAVAPLGGIIVINPSSTASWRVILVSLQVVSLLLLASKPVRSVALLAEVMMTRRKTDCTNRTVIRVLADRVFRGERRGGYLSRAQTRRRVLE</sequence>
<dbReference type="AlphaFoldDB" id="A0AAD9HQ46"/>
<evidence type="ECO:0000313" key="2">
    <source>
        <dbReference type="EMBL" id="KAK2033260.1"/>
    </source>
</evidence>
<name>A0AAD9HQ46_9PEZI</name>
<dbReference type="EMBL" id="MU842823">
    <property type="protein sequence ID" value="KAK2033260.1"/>
    <property type="molecule type" value="Genomic_DNA"/>
</dbReference>
<dbReference type="Proteomes" id="UP001232148">
    <property type="component" value="Unassembled WGS sequence"/>
</dbReference>